<dbReference type="EMBL" id="LSRX01000513">
    <property type="protein sequence ID" value="OLP95191.1"/>
    <property type="molecule type" value="Genomic_DNA"/>
</dbReference>
<keyword evidence="2" id="KW-0472">Membrane</keyword>
<feature type="region of interest" description="Disordered" evidence="1">
    <location>
        <begin position="551"/>
        <end position="574"/>
    </location>
</feature>
<keyword evidence="2" id="KW-0812">Transmembrane</keyword>
<feature type="transmembrane region" description="Helical" evidence="2">
    <location>
        <begin position="1343"/>
        <end position="1366"/>
    </location>
</feature>
<dbReference type="Gene3D" id="1.25.10.10">
    <property type="entry name" value="Leucine-rich Repeat Variant"/>
    <property type="match status" value="1"/>
</dbReference>
<feature type="region of interest" description="Disordered" evidence="1">
    <location>
        <begin position="71"/>
        <end position="101"/>
    </location>
</feature>
<feature type="transmembrane region" description="Helical" evidence="2">
    <location>
        <begin position="753"/>
        <end position="775"/>
    </location>
</feature>
<feature type="region of interest" description="Disordered" evidence="1">
    <location>
        <begin position="139"/>
        <end position="166"/>
    </location>
</feature>
<sequence>MTTADQKSALEWRRRNGYLFHGIRFPDGPYQQKWPKALELRSAKSVALLRRWAKEGRAYRSLVFTVEAKGAKATGAESADPAPKRARQRRNAATAPTGVRDNAQKYWDQGYKPWSRCEQLGQEEHSAYLRGEVEADSDVPSDLFRAEETRAPRRRRSLAQGQDQGRDLIREVEAALKATGLVPDEAAPTQAAPTAEEVLLKNQSWPPDELLEGSAKRARHPDLILAVGQPPVKIGAHKEQYGLPGKTNKEILSSLSDFMRCKWLASRRIISGRFFVGLVVKAVVEFLYTGSCQVEVGMLSEVLADFWQIPSLQKAAEQSWYRLRRQEVGFGYSELSRCHLFLSFKEHGVLVSSADFVKILANLDEDSRVPAAMVGAAPWGGNMVAASFEVTAQKMPLVEALQRLKMWVGLEEVVAWLPDNLVMKIVDELYGLEPTEEAEGSMPCLRVLRAVDAALLLLLLALWAALCLLLWVLSAVAVVVLLLVLLVLLLLLLLLLVLLLLLAVSDVGKGGYRTGPSPGASAAPPCLPGDESSVAWWSSGLASDVPGIAGTARPITDQGNEEDHEQAEERDRREPTQLLRALHQGRTMSNPQDYACRARARTEARRARSVFAHSNSKHERVARVLDLFLDQISSLNGKVLYFLSALIPLFCVTKPGTMVAGSDTLHTFHLRSIEVPLRRAEGGNFSAGHLRSNGSTRAALVDLVAPTMHVLLAACEDVRLQQGPVGLDREATKRKMDNPRSACWEMPLDRLTVMAMVLMIVVAMTMWTPMIVAGASMADVDLLWRYTYAKIDVGDGNPSKMHLARPTLTQKQAYGTLNRQRERHQILFMDDSLLWGAIQLIGSSVLRGRQQMGIAGIAFLGYNRGSERYQPQKVEEAKLTSKDELRKSRFRSMLTDRHMPAKLPVPMAAEVLEAATAKATVGALRINGRSAETEVIAGVYTKQRDGFKRLLDGWFGGEQGKPLKLRRVVREKGDTKLGSMDIVWKGLPPEYKQARAMWKIEHFEVAAEFHGGFAMQTDASDLTRRRGLYFAALKVQIESVTDDEAWASSVAQASPVAAGLVKAAAEASEAEEARRAEEAAAAAKPENDPKWLELGLARRAASLCQQRISRAEPWAKSQTAFVDRARAQNRKVTASDVGLSAPDTYRNGKDGKDMKDPQVLLLQGGQGNAAFDLGMVLSVFRGSICRKQSNAVQVRISNPSADALPSSCTRVLHVAPLTFNSASELRGAKDAESKRRLLQRKRLESAKRSKAKIHRDCAPSRELICLEPGDGQHQATNSDKAVVIITIIITILNAIIITIIAIIIATVTTNTTNIIIVPVVAITTIIIAIIIISIIISSNMIILVIIIITIINNTIFIVIMIVIITLTSTITVVIIIVIVVTNVVTTIIFIIVVVIVILLVLDLQSDNPRKRLEAGLAVGQQAQLSSAVQVSLVDGGVIPPLVRQLKEYHGHERAQAATSLARLVKGNAAGQSEVVLAGAVAPLRKQLMASTALQRTAAATCISRLVENNPENQRAFAVEGTARPLISLLIAETTEERTQ</sequence>
<feature type="transmembrane region" description="Helical" evidence="2">
    <location>
        <begin position="1372"/>
        <end position="1401"/>
    </location>
</feature>
<feature type="non-terminal residue" evidence="3">
    <location>
        <position position="1539"/>
    </location>
</feature>
<dbReference type="OrthoDB" id="432082at2759"/>
<feature type="transmembrane region" description="Helical" evidence="2">
    <location>
        <begin position="479"/>
        <end position="504"/>
    </location>
</feature>
<dbReference type="SUPFAM" id="SSF48371">
    <property type="entry name" value="ARM repeat"/>
    <property type="match status" value="1"/>
</dbReference>
<reference evidence="3 4" key="1">
    <citation type="submission" date="2016-02" db="EMBL/GenBank/DDBJ databases">
        <title>Genome analysis of coral dinoflagellate symbionts highlights evolutionary adaptations to a symbiotic lifestyle.</title>
        <authorList>
            <person name="Aranda M."/>
            <person name="Li Y."/>
            <person name="Liew Y.J."/>
            <person name="Baumgarten S."/>
            <person name="Simakov O."/>
            <person name="Wilson M."/>
            <person name="Piel J."/>
            <person name="Ashoor H."/>
            <person name="Bougouffa S."/>
            <person name="Bajic V.B."/>
            <person name="Ryu T."/>
            <person name="Ravasi T."/>
            <person name="Bayer T."/>
            <person name="Micklem G."/>
            <person name="Kim H."/>
            <person name="Bhak J."/>
            <person name="Lajeunesse T.C."/>
            <person name="Voolstra C.R."/>
        </authorList>
    </citation>
    <scope>NUCLEOTIDE SEQUENCE [LARGE SCALE GENOMIC DNA]</scope>
    <source>
        <strain evidence="3 4">CCMP2467</strain>
    </source>
</reference>
<organism evidence="3 4">
    <name type="scientific">Symbiodinium microadriaticum</name>
    <name type="common">Dinoflagellate</name>
    <name type="synonym">Zooxanthella microadriatica</name>
    <dbReference type="NCBI Taxonomy" id="2951"/>
    <lineage>
        <taxon>Eukaryota</taxon>
        <taxon>Sar</taxon>
        <taxon>Alveolata</taxon>
        <taxon>Dinophyceae</taxon>
        <taxon>Suessiales</taxon>
        <taxon>Symbiodiniaceae</taxon>
        <taxon>Symbiodinium</taxon>
    </lineage>
</organism>
<accession>A0A1Q9DJ25</accession>
<feature type="transmembrane region" description="Helical" evidence="2">
    <location>
        <begin position="1281"/>
        <end position="1308"/>
    </location>
</feature>
<protein>
    <submittedName>
        <fullName evidence="3">Uncharacterized protein</fullName>
    </submittedName>
</protein>
<evidence type="ECO:0000256" key="2">
    <source>
        <dbReference type="SAM" id="Phobius"/>
    </source>
</evidence>
<dbReference type="Proteomes" id="UP000186817">
    <property type="component" value="Unassembled WGS sequence"/>
</dbReference>
<evidence type="ECO:0000256" key="1">
    <source>
        <dbReference type="SAM" id="MobiDB-lite"/>
    </source>
</evidence>
<keyword evidence="2" id="KW-1133">Transmembrane helix</keyword>
<proteinExistence type="predicted"/>
<evidence type="ECO:0000313" key="4">
    <source>
        <dbReference type="Proteomes" id="UP000186817"/>
    </source>
</evidence>
<dbReference type="InterPro" id="IPR016024">
    <property type="entry name" value="ARM-type_fold"/>
</dbReference>
<dbReference type="InterPro" id="IPR011989">
    <property type="entry name" value="ARM-like"/>
</dbReference>
<gene>
    <name evidence="3" type="ORF">AK812_SmicGene22707</name>
</gene>
<feature type="transmembrane region" description="Helical" evidence="2">
    <location>
        <begin position="1314"/>
        <end position="1336"/>
    </location>
</feature>
<feature type="transmembrane region" description="Helical" evidence="2">
    <location>
        <begin position="453"/>
        <end position="473"/>
    </location>
</feature>
<keyword evidence="4" id="KW-1185">Reference proteome</keyword>
<comment type="caution">
    <text evidence="3">The sequence shown here is derived from an EMBL/GenBank/DDBJ whole genome shotgun (WGS) entry which is preliminary data.</text>
</comment>
<name>A0A1Q9DJ25_SYMMI</name>
<evidence type="ECO:0000313" key="3">
    <source>
        <dbReference type="EMBL" id="OLP95191.1"/>
    </source>
</evidence>